<evidence type="ECO:0000256" key="1">
    <source>
        <dbReference type="SAM" id="MobiDB-lite"/>
    </source>
</evidence>
<feature type="non-terminal residue" evidence="2">
    <location>
        <position position="1"/>
    </location>
</feature>
<feature type="region of interest" description="Disordered" evidence="1">
    <location>
        <begin position="1"/>
        <end position="48"/>
    </location>
</feature>
<protein>
    <submittedName>
        <fullName evidence="2">Uncharacterized protein</fullName>
    </submittedName>
</protein>
<accession>A0A146K6E0</accession>
<reference evidence="2" key="1">
    <citation type="submission" date="2015-07" db="EMBL/GenBank/DDBJ databases">
        <title>Adaptation to a free-living lifestyle via gene acquisitions in the diplomonad Trepomonas sp. PC1.</title>
        <authorList>
            <person name="Xu F."/>
            <person name="Jerlstrom-Hultqvist J."/>
            <person name="Kolisko M."/>
            <person name="Simpson A.G.B."/>
            <person name="Roger A.J."/>
            <person name="Svard S.G."/>
            <person name="Andersson J.O."/>
        </authorList>
    </citation>
    <scope>NUCLEOTIDE SEQUENCE</scope>
    <source>
        <strain evidence="2">PC1</strain>
    </source>
</reference>
<dbReference type="AlphaFoldDB" id="A0A146K6E0"/>
<name>A0A146K6E0_9EUKA</name>
<feature type="compositionally biased region" description="Basic and acidic residues" evidence="1">
    <location>
        <begin position="28"/>
        <end position="44"/>
    </location>
</feature>
<proteinExistence type="predicted"/>
<evidence type="ECO:0000313" key="2">
    <source>
        <dbReference type="EMBL" id="JAP91484.1"/>
    </source>
</evidence>
<sequence length="299" mass="34649">LGGCGAQHSKGAKVDKAKLVVQEESDDEQKIEKPIKKNKSETKEPTLPQIPVEDEPVQCTIKSLYLRGDNKDIYQVTIENNLNIKTPFTTLKVTVENQKYYTTVLSYNKDDVKFLLKKSVGKLRESYKVLVEKIDHERPIMFPNNGNLLIIAGEALALGIAMKDIYELTEANKFIVVYHDKESMIYQSNFNEKVKNYTMLQMNMDTDDLKLKTRESVERLQDLVQLFTMQNPEGNLIVFGSVWLIKLVQQMTENRKFNYGYQFLKGQSVDKNAVVGRVSRIWMRNEEWEDDKEDDMKVM</sequence>
<dbReference type="EMBL" id="GDID01005122">
    <property type="protein sequence ID" value="JAP91484.1"/>
    <property type="molecule type" value="Transcribed_RNA"/>
</dbReference>
<gene>
    <name evidence="2" type="ORF">TPC1_16893</name>
</gene>
<organism evidence="2">
    <name type="scientific">Trepomonas sp. PC1</name>
    <dbReference type="NCBI Taxonomy" id="1076344"/>
    <lineage>
        <taxon>Eukaryota</taxon>
        <taxon>Metamonada</taxon>
        <taxon>Diplomonadida</taxon>
        <taxon>Hexamitidae</taxon>
        <taxon>Hexamitinae</taxon>
        <taxon>Trepomonas</taxon>
    </lineage>
</organism>